<dbReference type="OrthoDB" id="6713417at2"/>
<evidence type="ECO:0008006" key="4">
    <source>
        <dbReference type="Google" id="ProtNLM"/>
    </source>
</evidence>
<dbReference type="AlphaFoldDB" id="A0A1S8CUE5"/>
<organism evidence="2 3">
    <name type="scientific">Alkanindiges hydrocarboniclasticus</name>
    <dbReference type="NCBI Taxonomy" id="1907941"/>
    <lineage>
        <taxon>Bacteria</taxon>
        <taxon>Pseudomonadati</taxon>
        <taxon>Pseudomonadota</taxon>
        <taxon>Gammaproteobacteria</taxon>
        <taxon>Moraxellales</taxon>
        <taxon>Moraxellaceae</taxon>
        <taxon>Alkanindiges</taxon>
    </lineage>
</organism>
<comment type="caution">
    <text evidence="2">The sequence shown here is derived from an EMBL/GenBank/DDBJ whole genome shotgun (WGS) entry which is preliminary data.</text>
</comment>
<keyword evidence="1" id="KW-1133">Transmembrane helix</keyword>
<keyword evidence="1" id="KW-0812">Transmembrane</keyword>
<evidence type="ECO:0000313" key="3">
    <source>
        <dbReference type="Proteomes" id="UP000192132"/>
    </source>
</evidence>
<feature type="transmembrane region" description="Helical" evidence="1">
    <location>
        <begin position="89"/>
        <end position="110"/>
    </location>
</feature>
<keyword evidence="1" id="KW-0472">Membrane</keyword>
<dbReference type="STRING" id="1907941.BKE30_11055"/>
<evidence type="ECO:0000256" key="1">
    <source>
        <dbReference type="SAM" id="Phobius"/>
    </source>
</evidence>
<dbReference type="Proteomes" id="UP000192132">
    <property type="component" value="Unassembled WGS sequence"/>
</dbReference>
<feature type="transmembrane region" description="Helical" evidence="1">
    <location>
        <begin position="20"/>
        <end position="38"/>
    </location>
</feature>
<sequence>MKYFWLNHQVYQLHWQVLKNSLLTLLLLPLINLGYQFIQQFHMADQIVVYFYALSFATVAFVLAFYGALKTLHTGLTLATSQLGQYLLYVYRHLPMLCLAGIMVYFSLYLF</sequence>
<keyword evidence="3" id="KW-1185">Reference proteome</keyword>
<name>A0A1S8CUE5_9GAMM</name>
<proteinExistence type="predicted"/>
<gene>
    <name evidence="2" type="ORF">BKE30_11055</name>
</gene>
<accession>A0A1S8CUE5</accession>
<dbReference type="RefSeq" id="WP_076878667.1">
    <property type="nucleotide sequence ID" value="NZ_MLCN01000029.1"/>
</dbReference>
<reference evidence="2 3" key="1">
    <citation type="submission" date="2016-10" db="EMBL/GenBank/DDBJ databases">
        <title>Draft Genome sequence of Alkanindiges sp. strain H1.</title>
        <authorList>
            <person name="Subhash Y."/>
            <person name="Lee S."/>
        </authorList>
    </citation>
    <scope>NUCLEOTIDE SEQUENCE [LARGE SCALE GENOMIC DNA]</scope>
    <source>
        <strain evidence="2 3">H1</strain>
    </source>
</reference>
<dbReference type="EMBL" id="MLCN01000029">
    <property type="protein sequence ID" value="ONG38705.1"/>
    <property type="molecule type" value="Genomic_DNA"/>
</dbReference>
<feature type="transmembrane region" description="Helical" evidence="1">
    <location>
        <begin position="50"/>
        <end position="69"/>
    </location>
</feature>
<evidence type="ECO:0000313" key="2">
    <source>
        <dbReference type="EMBL" id="ONG38705.1"/>
    </source>
</evidence>
<protein>
    <recommendedName>
        <fullName evidence="4">ABC transporter permease</fullName>
    </recommendedName>
</protein>